<evidence type="ECO:0000256" key="4">
    <source>
        <dbReference type="ARBA" id="ARBA00022741"/>
    </source>
</evidence>
<dbReference type="InterPro" id="IPR033738">
    <property type="entry name" value="AsnB_N"/>
</dbReference>
<evidence type="ECO:0000256" key="1">
    <source>
        <dbReference type="ARBA" id="ARBA00005187"/>
    </source>
</evidence>
<evidence type="ECO:0000256" key="10">
    <source>
        <dbReference type="PIRSR" id="PIRSR001589-3"/>
    </source>
</evidence>
<keyword evidence="4 9" id="KW-0547">Nucleotide-binding</keyword>
<dbReference type="NCBIfam" id="TIGR01536">
    <property type="entry name" value="asn_synth_AEB"/>
    <property type="match status" value="1"/>
</dbReference>
<dbReference type="Pfam" id="PF13537">
    <property type="entry name" value="GATase_7"/>
    <property type="match status" value="1"/>
</dbReference>
<keyword evidence="6 8" id="KW-0315">Glutamine amidotransferase</keyword>
<evidence type="ECO:0000256" key="6">
    <source>
        <dbReference type="ARBA" id="ARBA00022962"/>
    </source>
</evidence>
<dbReference type="InterPro" id="IPR014729">
    <property type="entry name" value="Rossmann-like_a/b/a_fold"/>
</dbReference>
<feature type="site" description="Important for beta-aspartyl-AMP intermediate formation" evidence="10">
    <location>
        <position position="366"/>
    </location>
</feature>
<evidence type="ECO:0000256" key="5">
    <source>
        <dbReference type="ARBA" id="ARBA00022840"/>
    </source>
</evidence>
<dbReference type="GO" id="GO:0005829">
    <property type="term" value="C:cytosol"/>
    <property type="evidence" value="ECO:0007669"/>
    <property type="project" value="TreeGrafter"/>
</dbReference>
<reference evidence="13" key="1">
    <citation type="submission" date="2014-06" db="EMBL/GenBank/DDBJ databases">
        <authorList>
            <person name="Winans N.J."/>
            <person name="Newell P.D."/>
            <person name="Douglas A.E."/>
        </authorList>
    </citation>
    <scope>NUCLEOTIDE SEQUENCE [LARGE SCALE GENOMIC DNA]</scope>
    <source>
        <strain evidence="13">DmL_052</strain>
    </source>
</reference>
<dbReference type="RefSeq" id="WP_008853597.1">
    <property type="nucleotide sequence ID" value="NZ_JOPB01000003.1"/>
</dbReference>
<proteinExistence type="inferred from homology"/>
<dbReference type="SUPFAM" id="SSF52402">
    <property type="entry name" value="Adenine nucleotide alpha hydrolases-like"/>
    <property type="match status" value="1"/>
</dbReference>
<dbReference type="Pfam" id="PF00733">
    <property type="entry name" value="Asn_synthase"/>
    <property type="match status" value="1"/>
</dbReference>
<keyword evidence="8" id="KW-0028">Amino-acid biosynthesis</keyword>
<name>A0A251ZWE1_9PROT</name>
<dbReference type="EC" id="6.3.5.4" evidence="3"/>
<evidence type="ECO:0000256" key="8">
    <source>
        <dbReference type="PIRSR" id="PIRSR001589-1"/>
    </source>
</evidence>
<evidence type="ECO:0000256" key="3">
    <source>
        <dbReference type="ARBA" id="ARBA00012737"/>
    </source>
</evidence>
<accession>A0A251ZWE1</accession>
<feature type="binding site" evidence="9">
    <location>
        <begin position="364"/>
        <end position="365"/>
    </location>
    <ligand>
        <name>ATP</name>
        <dbReference type="ChEBI" id="CHEBI:30616"/>
    </ligand>
</feature>
<keyword evidence="13" id="KW-1185">Reference proteome</keyword>
<evidence type="ECO:0000256" key="2">
    <source>
        <dbReference type="ARBA" id="ARBA00005752"/>
    </source>
</evidence>
<comment type="similarity">
    <text evidence="2">Belongs to the asparagine synthetase family.</text>
</comment>
<dbReference type="InterPro" id="IPR001962">
    <property type="entry name" value="Asn_synthase"/>
</dbReference>
<dbReference type="InterPro" id="IPR006426">
    <property type="entry name" value="Asn_synth_AEB"/>
</dbReference>
<evidence type="ECO:0000256" key="9">
    <source>
        <dbReference type="PIRSR" id="PIRSR001589-2"/>
    </source>
</evidence>
<feature type="domain" description="Glutamine amidotransferase type-2" evidence="11">
    <location>
        <begin position="2"/>
        <end position="209"/>
    </location>
</feature>
<sequence length="591" mass="67123">MCGVAGIALKSGQFISEEQNNQLKQALAHRGPDGSGEWLNQHAVLVHTRLSIIDIEGGQQPFLYKDQLAAVVNGEIYNDLDLRQNLRDYPFKTASDCEGVLPLWQQFREKYPEKLRGMYGVALVDIDEHTVVLSRDPFGIKPLYYACVDQGVVFASEAQALIKAGFVKPVIRPQGLTALLQLQFVPGKETIFENIHRLLPGETLMIKDGVIVQKDRLEVFKERKKHICDPEVALSELDQLLEETVRIHERSDVPFGLFLSSGIDSSIILKMMQRLGKEKRVRAWTARFETDNRQGYVADETDQAALMAKSVGAEHHIFSITQQQVWQNLPQIVACMDDPVADYAIIPTWFLAKEASQSVTVILSGEGGDELFAGYGRYRKASQPWWCGGKKMYRKGVFDQTDYLHTSLSSWRDKITAYEKESDFSQMTRLTKAQKIDIETWLPNDLLIKLDRCLMAHGIEGRVPFLDKKIAEFAFGLSDSLKVQNRQGKWILRKWLERYFPESNPFASKLGFSVPIGLWIEQQAATLAPLVSKQIGIQEIAFSDKIVKLFEKASGRKERYMAWHLLFYALWHQIHILGKFPDGSVTDILAD</sequence>
<dbReference type="PANTHER" id="PTHR43284:SF1">
    <property type="entry name" value="ASPARAGINE SYNTHETASE"/>
    <property type="match status" value="1"/>
</dbReference>
<evidence type="ECO:0000256" key="7">
    <source>
        <dbReference type="ARBA" id="ARBA00048741"/>
    </source>
</evidence>
<keyword evidence="8" id="KW-0061">Asparagine biosynthesis</keyword>
<comment type="caution">
    <text evidence="12">The sequence shown here is derived from an EMBL/GenBank/DDBJ whole genome shotgun (WGS) entry which is preliminary data.</text>
</comment>
<dbReference type="CDD" id="cd01991">
    <property type="entry name" value="Asn_synthase_B_C"/>
    <property type="match status" value="1"/>
</dbReference>
<dbReference type="EMBL" id="JOPB01000003">
    <property type="protein sequence ID" value="OUI78969.1"/>
    <property type="molecule type" value="Genomic_DNA"/>
</dbReference>
<dbReference type="PIRSF" id="PIRSF001589">
    <property type="entry name" value="Asn_synthetase_glu-h"/>
    <property type="match status" value="1"/>
</dbReference>
<protein>
    <recommendedName>
        <fullName evidence="3">asparagine synthase (glutamine-hydrolyzing)</fullName>
        <ecNumber evidence="3">6.3.5.4</ecNumber>
    </recommendedName>
</protein>
<dbReference type="AlphaFoldDB" id="A0A251ZWE1"/>
<evidence type="ECO:0000313" key="12">
    <source>
        <dbReference type="EMBL" id="OUI78969.1"/>
    </source>
</evidence>
<feature type="binding site" evidence="9">
    <location>
        <position position="96"/>
    </location>
    <ligand>
        <name>L-glutamine</name>
        <dbReference type="ChEBI" id="CHEBI:58359"/>
    </ligand>
</feature>
<dbReference type="InterPro" id="IPR017932">
    <property type="entry name" value="GATase_2_dom"/>
</dbReference>
<dbReference type="GO" id="GO:0005524">
    <property type="term" value="F:ATP binding"/>
    <property type="evidence" value="ECO:0007669"/>
    <property type="project" value="UniProtKB-KW"/>
</dbReference>
<gene>
    <name evidence="12" type="ORF">HK18_06190</name>
</gene>
<evidence type="ECO:0000313" key="13">
    <source>
        <dbReference type="Proteomes" id="UP000194946"/>
    </source>
</evidence>
<dbReference type="PROSITE" id="PS51278">
    <property type="entry name" value="GATASE_TYPE_2"/>
    <property type="match status" value="1"/>
</dbReference>
<dbReference type="Gene3D" id="3.40.50.620">
    <property type="entry name" value="HUPs"/>
    <property type="match status" value="1"/>
</dbReference>
<keyword evidence="5 9" id="KW-0067">ATP-binding</keyword>
<dbReference type="InterPro" id="IPR051786">
    <property type="entry name" value="ASN_synthetase/amidase"/>
</dbReference>
<organism evidence="12 13">
    <name type="scientific">Commensalibacter intestini</name>
    <dbReference type="NCBI Taxonomy" id="479936"/>
    <lineage>
        <taxon>Bacteria</taxon>
        <taxon>Pseudomonadati</taxon>
        <taxon>Pseudomonadota</taxon>
        <taxon>Alphaproteobacteria</taxon>
        <taxon>Acetobacterales</taxon>
        <taxon>Acetobacteraceae</taxon>
    </lineage>
</organism>
<dbReference type="SUPFAM" id="SSF56235">
    <property type="entry name" value="N-terminal nucleophile aminohydrolases (Ntn hydrolases)"/>
    <property type="match status" value="1"/>
</dbReference>
<evidence type="ECO:0000259" key="11">
    <source>
        <dbReference type="PROSITE" id="PS51278"/>
    </source>
</evidence>
<comment type="pathway">
    <text evidence="1">Amino-acid biosynthesis; L-asparagine biosynthesis; L-asparagine from L-aspartate (L-Gln route): step 1/1.</text>
</comment>
<dbReference type="InterPro" id="IPR029055">
    <property type="entry name" value="Ntn_hydrolases_N"/>
</dbReference>
<feature type="active site" description="For GATase activity" evidence="8">
    <location>
        <position position="2"/>
    </location>
</feature>
<dbReference type="Proteomes" id="UP000194946">
    <property type="component" value="Unassembled WGS sequence"/>
</dbReference>
<dbReference type="GO" id="GO:0004066">
    <property type="term" value="F:asparagine synthase (glutamine-hydrolyzing) activity"/>
    <property type="evidence" value="ECO:0007669"/>
    <property type="project" value="UniProtKB-EC"/>
</dbReference>
<dbReference type="PANTHER" id="PTHR43284">
    <property type="entry name" value="ASPARAGINE SYNTHETASE (GLUTAMINE-HYDROLYZING)"/>
    <property type="match status" value="1"/>
</dbReference>
<dbReference type="Gene3D" id="3.60.20.10">
    <property type="entry name" value="Glutamine Phosphoribosylpyrophosphate, subunit 1, domain 1"/>
    <property type="match status" value="1"/>
</dbReference>
<dbReference type="GO" id="GO:0006529">
    <property type="term" value="P:asparagine biosynthetic process"/>
    <property type="evidence" value="ECO:0007669"/>
    <property type="project" value="UniProtKB-KW"/>
</dbReference>
<comment type="catalytic activity">
    <reaction evidence="7">
        <text>L-aspartate + L-glutamine + ATP + H2O = L-asparagine + L-glutamate + AMP + diphosphate + H(+)</text>
        <dbReference type="Rhea" id="RHEA:12228"/>
        <dbReference type="ChEBI" id="CHEBI:15377"/>
        <dbReference type="ChEBI" id="CHEBI:15378"/>
        <dbReference type="ChEBI" id="CHEBI:29985"/>
        <dbReference type="ChEBI" id="CHEBI:29991"/>
        <dbReference type="ChEBI" id="CHEBI:30616"/>
        <dbReference type="ChEBI" id="CHEBI:33019"/>
        <dbReference type="ChEBI" id="CHEBI:58048"/>
        <dbReference type="ChEBI" id="CHEBI:58359"/>
        <dbReference type="ChEBI" id="CHEBI:456215"/>
        <dbReference type="EC" id="6.3.5.4"/>
    </reaction>
</comment>
<dbReference type="CDD" id="cd00712">
    <property type="entry name" value="AsnB"/>
    <property type="match status" value="1"/>
</dbReference>